<evidence type="ECO:0000313" key="1">
    <source>
        <dbReference type="EMBL" id="MFB9713473.1"/>
    </source>
</evidence>
<dbReference type="InterPro" id="IPR014942">
    <property type="entry name" value="AbiEii"/>
</dbReference>
<gene>
    <name evidence="1" type="ORF">ACFFPI_04805</name>
</gene>
<reference evidence="1 2" key="1">
    <citation type="submission" date="2024-09" db="EMBL/GenBank/DDBJ databases">
        <authorList>
            <person name="Sun Q."/>
            <person name="Mori K."/>
        </authorList>
    </citation>
    <scope>NUCLEOTIDE SEQUENCE [LARGE SCALE GENOMIC DNA]</scope>
    <source>
        <strain evidence="1 2">JCM 13519</strain>
    </source>
</reference>
<sequence length="291" mass="32635">MTATGSIYLQLQKVARDRKRPADEIFTLYGLERFLARLTATAYADDFCLKGGVLLSAHALRRPTRDIDMQALDFQLDVDHLNKVVKAVCDVVVDDGLVFDLASMQIEQIRDEDEYSGLRVSLPGLLGRAKITIKLDISTGDPIWPEPEQIALPSLLGGSVKMQGHPLVTVIAEKTVTMLQRGTTSTRWRDLLDVAVLSDRFEFSAWDLRQAAARVAAHRGAELEPLRALMAGYGAIGQAKWAAWRRKLKVEDLCEQDLDAQVERVLIFMEPVFDGTAEDHHRWNPNARIWS</sequence>
<organism evidence="1 2">
    <name type="scientific">Arthrobacter methylotrophus</name>
    <dbReference type="NCBI Taxonomy" id="121291"/>
    <lineage>
        <taxon>Bacteria</taxon>
        <taxon>Bacillati</taxon>
        <taxon>Actinomycetota</taxon>
        <taxon>Actinomycetes</taxon>
        <taxon>Micrococcales</taxon>
        <taxon>Micrococcaceae</taxon>
        <taxon>Arthrobacter</taxon>
    </lineage>
</organism>
<dbReference type="GO" id="GO:0016740">
    <property type="term" value="F:transferase activity"/>
    <property type="evidence" value="ECO:0007669"/>
    <property type="project" value="UniProtKB-KW"/>
</dbReference>
<evidence type="ECO:0000313" key="2">
    <source>
        <dbReference type="Proteomes" id="UP001589536"/>
    </source>
</evidence>
<dbReference type="EMBL" id="JBHMBH010000011">
    <property type="protein sequence ID" value="MFB9713473.1"/>
    <property type="molecule type" value="Genomic_DNA"/>
</dbReference>
<accession>A0ABV5ULR5</accession>
<dbReference type="Pfam" id="PF08843">
    <property type="entry name" value="AbiEii"/>
    <property type="match status" value="1"/>
</dbReference>
<keyword evidence="2" id="KW-1185">Reference proteome</keyword>
<protein>
    <submittedName>
        <fullName evidence="1">Nucleotidyl transferase AbiEii/AbiGii toxin family protein</fullName>
    </submittedName>
</protein>
<comment type="caution">
    <text evidence="1">The sequence shown here is derived from an EMBL/GenBank/DDBJ whole genome shotgun (WGS) entry which is preliminary data.</text>
</comment>
<keyword evidence="1" id="KW-0808">Transferase</keyword>
<dbReference type="RefSeq" id="WP_345050116.1">
    <property type="nucleotide sequence ID" value="NZ_BAABED010000001.1"/>
</dbReference>
<proteinExistence type="predicted"/>
<dbReference type="Proteomes" id="UP001589536">
    <property type="component" value="Unassembled WGS sequence"/>
</dbReference>
<name>A0ABV5ULR5_9MICC</name>